<accession>A0ABR8KR75</accession>
<dbReference type="RefSeq" id="WP_190786254.1">
    <property type="nucleotide sequence ID" value="NZ_JACXLC010000001.1"/>
</dbReference>
<dbReference type="Gene3D" id="2.60.40.3440">
    <property type="match status" value="1"/>
</dbReference>
<feature type="non-terminal residue" evidence="2">
    <location>
        <position position="1"/>
    </location>
</feature>
<gene>
    <name evidence="2" type="ORF">IB285_00005</name>
</gene>
<name>A0ABR8KR75_9SPHN</name>
<dbReference type="Gene3D" id="2.60.40.2810">
    <property type="match status" value="1"/>
</dbReference>
<keyword evidence="3" id="KW-1185">Reference proteome</keyword>
<proteinExistence type="predicted"/>
<feature type="domain" description="Cadherin-like" evidence="1">
    <location>
        <begin position="54"/>
        <end position="143"/>
    </location>
</feature>
<dbReference type="Proteomes" id="UP000635384">
    <property type="component" value="Unassembled WGS sequence"/>
</dbReference>
<feature type="domain" description="Cadherin-like" evidence="1">
    <location>
        <begin position="3"/>
        <end position="52"/>
    </location>
</feature>
<organism evidence="2 3">
    <name type="scientific">Erythrobacter rubeus</name>
    <dbReference type="NCBI Taxonomy" id="2760803"/>
    <lineage>
        <taxon>Bacteria</taxon>
        <taxon>Pseudomonadati</taxon>
        <taxon>Pseudomonadota</taxon>
        <taxon>Alphaproteobacteria</taxon>
        <taxon>Sphingomonadales</taxon>
        <taxon>Erythrobacteraceae</taxon>
        <taxon>Erythrobacter/Porphyrobacter group</taxon>
        <taxon>Erythrobacter</taxon>
    </lineage>
</organism>
<dbReference type="Pfam" id="PF17892">
    <property type="entry name" value="Cadherin_5"/>
    <property type="match status" value="2"/>
</dbReference>
<reference evidence="2 3" key="1">
    <citation type="submission" date="2020-09" db="EMBL/GenBank/DDBJ databases">
        <authorList>
            <person name="Yoon J.-W."/>
        </authorList>
    </citation>
    <scope>NUCLEOTIDE SEQUENCE [LARGE SCALE GENOMIC DNA]</scope>
    <source>
        <strain evidence="2 3">KMU-140</strain>
    </source>
</reference>
<dbReference type="InterPro" id="IPR041690">
    <property type="entry name" value="Cadherin_5"/>
</dbReference>
<comment type="caution">
    <text evidence="2">The sequence shown here is derived from an EMBL/GenBank/DDBJ whole genome shotgun (WGS) entry which is preliminary data.</text>
</comment>
<evidence type="ECO:0000313" key="3">
    <source>
        <dbReference type="Proteomes" id="UP000635384"/>
    </source>
</evidence>
<dbReference type="EMBL" id="JACXLC010000001">
    <property type="protein sequence ID" value="MBD2840631.1"/>
    <property type="molecule type" value="Genomic_DNA"/>
</dbReference>
<evidence type="ECO:0000259" key="1">
    <source>
        <dbReference type="Pfam" id="PF17892"/>
    </source>
</evidence>
<evidence type="ECO:0000313" key="2">
    <source>
        <dbReference type="EMBL" id="MBD2840631.1"/>
    </source>
</evidence>
<dbReference type="NCBIfam" id="NF012211">
    <property type="entry name" value="tand_rpt_95"/>
    <property type="match status" value="2"/>
</dbReference>
<sequence length="406" mass="43277">SASAPNGTVVIEADGTLTYTPNADFNGSDTITYEISDGEGGVAIGTVSVTVNSVNDLPTDEPEAVDAFSGAPTIIDVLDNASDPDGDPLSVIIATVDVGEVVINPDGTLTYTPPDGFTGIATIRYTISDGNGGFVNSTATVNISAAGADLTALLGENRNRGLPDPYLVDEVLDQSEEFITTPLIIVDTVNGFRPLGGTGSLNVEQPLLEAVNGVRSLNGIGDFDRSRHPIDGVIRYLDHIRDLRFGVDRLLDPRFGDFLPEALTGFSVRQLDTGNDQVMIESIVRDRVVYVEMRDIGEGSASPIAEFQLLTRDGSPLPDWIRIDPRGLAIIERPADAEELRLIVRAITEDGETIDIPVRIQGATGEIQTDVPHDKSLVRAETLGAMMARESSETSDEVDDLLAAFV</sequence>
<protein>
    <submittedName>
        <fullName evidence="2">Tandem-95 repeat protein</fullName>
    </submittedName>
</protein>